<evidence type="ECO:0000313" key="4">
    <source>
        <dbReference type="EMBL" id="KAG9443697.1"/>
    </source>
</evidence>
<accession>A0AAV7E870</accession>
<name>A0AAV7E870_ARIFI</name>
<dbReference type="InterPro" id="IPR048297">
    <property type="entry name" value="DUF936_dom_pln"/>
</dbReference>
<dbReference type="InterPro" id="IPR049172">
    <property type="entry name" value="DUF6857_pln"/>
</dbReference>
<feature type="compositionally biased region" description="Basic and acidic residues" evidence="1">
    <location>
        <begin position="129"/>
        <end position="150"/>
    </location>
</feature>
<keyword evidence="5" id="KW-1185">Reference proteome</keyword>
<feature type="compositionally biased region" description="Polar residues" evidence="1">
    <location>
        <begin position="381"/>
        <end position="395"/>
    </location>
</feature>
<dbReference type="InterPro" id="IPR010341">
    <property type="entry name" value="DUF936_pln"/>
</dbReference>
<dbReference type="AlphaFoldDB" id="A0AAV7E870"/>
<dbReference type="Proteomes" id="UP000825729">
    <property type="component" value="Unassembled WGS sequence"/>
</dbReference>
<dbReference type="PANTHER" id="PTHR31928">
    <property type="entry name" value="EXPRESSED PROTEIN"/>
    <property type="match status" value="1"/>
</dbReference>
<feature type="domain" description="DUF936" evidence="2">
    <location>
        <begin position="4"/>
        <end position="119"/>
    </location>
</feature>
<reference evidence="4 5" key="1">
    <citation type="submission" date="2021-07" db="EMBL/GenBank/DDBJ databases">
        <title>The Aristolochia fimbriata genome: insights into angiosperm evolution, floral development and chemical biosynthesis.</title>
        <authorList>
            <person name="Jiao Y."/>
        </authorList>
    </citation>
    <scope>NUCLEOTIDE SEQUENCE [LARGE SCALE GENOMIC DNA]</scope>
    <source>
        <strain evidence="4">IBCAS-2021</strain>
        <tissue evidence="4">Leaf</tissue>
    </source>
</reference>
<protein>
    <submittedName>
        <fullName evidence="4">Uncharacterized protein</fullName>
    </submittedName>
</protein>
<evidence type="ECO:0000259" key="3">
    <source>
        <dbReference type="Pfam" id="PF21647"/>
    </source>
</evidence>
<sequence>MASLTPGVLLKLLQNINSDVKVCGEHRSVLLQVISIVPALTGSELWPNHGFFIKVSDSSHSTYVALSKEDNELILANKLQLGQFIYVDRVESGTPVPVLVGVRPVPGRNPFMGNPKDLMHMLVPSEGPKVNDHEAVNGSRDSSDIVKEESPRQRIVIKEEKVVVASRYMQGVLGSSSKGNADGARTGGGSRTNGHEKGGVVRKGAGSNVHGKQDHKGQVRPGTPCIGGQSENSSSINARPDVGGATNKDNVTYRRARKVKKKQNSSASQSSSVGPEKNWTTEAAFSLDPLPPNITKLSKGMVRRRNVALAVAAEAHREAAAASALLKAVSMFADLRGSATVENPHRSLTNFFALHRLIDHPTVSTRKDSSSASASHDQKSKLTNRNTSLLNNKNVLESPEPQGNERLEWAKGEGAREIQELRRLLLKESQSWFLKFLDGALDTGFRPPPATTNVVRKGKDGGGGGSGRRAVDSDENIAVTLSQLKQASDWLDRLRNETGPDDFNLLGTIDDLKQKIYNNLLGHVDSAALALENRSERG</sequence>
<dbReference type="Pfam" id="PF21647">
    <property type="entry name" value="DUF6857"/>
    <property type="match status" value="1"/>
</dbReference>
<proteinExistence type="predicted"/>
<dbReference type="Pfam" id="PF06075">
    <property type="entry name" value="DUF936"/>
    <property type="match status" value="1"/>
</dbReference>
<comment type="caution">
    <text evidence="4">The sequence shown here is derived from an EMBL/GenBank/DDBJ whole genome shotgun (WGS) entry which is preliminary data.</text>
</comment>
<feature type="region of interest" description="Disordered" evidence="1">
    <location>
        <begin position="127"/>
        <end position="150"/>
    </location>
</feature>
<feature type="region of interest" description="Disordered" evidence="1">
    <location>
        <begin position="173"/>
        <end position="277"/>
    </location>
</feature>
<dbReference type="PANTHER" id="PTHR31928:SF2">
    <property type="entry name" value="EXPRESSED PROTEIN"/>
    <property type="match status" value="1"/>
</dbReference>
<feature type="domain" description="DUF6857" evidence="3">
    <location>
        <begin position="366"/>
        <end position="530"/>
    </location>
</feature>
<feature type="region of interest" description="Disordered" evidence="1">
    <location>
        <begin position="363"/>
        <end position="406"/>
    </location>
</feature>
<feature type="compositionally biased region" description="Low complexity" evidence="1">
    <location>
        <begin position="264"/>
        <end position="273"/>
    </location>
</feature>
<feature type="compositionally biased region" description="Basic residues" evidence="1">
    <location>
        <begin position="254"/>
        <end position="263"/>
    </location>
</feature>
<evidence type="ECO:0000259" key="2">
    <source>
        <dbReference type="Pfam" id="PF06075"/>
    </source>
</evidence>
<feature type="region of interest" description="Disordered" evidence="1">
    <location>
        <begin position="448"/>
        <end position="471"/>
    </location>
</feature>
<organism evidence="4 5">
    <name type="scientific">Aristolochia fimbriata</name>
    <name type="common">White veined hardy Dutchman's pipe vine</name>
    <dbReference type="NCBI Taxonomy" id="158543"/>
    <lineage>
        <taxon>Eukaryota</taxon>
        <taxon>Viridiplantae</taxon>
        <taxon>Streptophyta</taxon>
        <taxon>Embryophyta</taxon>
        <taxon>Tracheophyta</taxon>
        <taxon>Spermatophyta</taxon>
        <taxon>Magnoliopsida</taxon>
        <taxon>Magnoliidae</taxon>
        <taxon>Piperales</taxon>
        <taxon>Aristolochiaceae</taxon>
        <taxon>Aristolochia</taxon>
    </lineage>
</organism>
<evidence type="ECO:0000313" key="5">
    <source>
        <dbReference type="Proteomes" id="UP000825729"/>
    </source>
</evidence>
<dbReference type="EMBL" id="JAINDJ010000006">
    <property type="protein sequence ID" value="KAG9443697.1"/>
    <property type="molecule type" value="Genomic_DNA"/>
</dbReference>
<evidence type="ECO:0000256" key="1">
    <source>
        <dbReference type="SAM" id="MobiDB-lite"/>
    </source>
</evidence>
<gene>
    <name evidence="4" type="ORF">H6P81_015037</name>
</gene>